<dbReference type="EMBL" id="FUYM01000005">
    <property type="protein sequence ID" value="SKB70503.1"/>
    <property type="molecule type" value="Genomic_DNA"/>
</dbReference>
<dbReference type="Pfam" id="PF13439">
    <property type="entry name" value="Glyco_transf_4"/>
    <property type="match status" value="1"/>
</dbReference>
<gene>
    <name evidence="4" type="ORF">SAMN06295920_105155</name>
</gene>
<evidence type="ECO:0000313" key="4">
    <source>
        <dbReference type="EMBL" id="SKB70503.1"/>
    </source>
</evidence>
<reference evidence="5" key="1">
    <citation type="submission" date="2017-02" db="EMBL/GenBank/DDBJ databases">
        <authorList>
            <person name="Varghese N."/>
            <person name="Submissions S."/>
        </authorList>
    </citation>
    <scope>NUCLEOTIDE SEQUENCE [LARGE SCALE GENOMIC DNA]</scope>
    <source>
        <strain evidence="5">UM2</strain>
    </source>
</reference>
<dbReference type="PANTHER" id="PTHR46401">
    <property type="entry name" value="GLYCOSYLTRANSFERASE WBBK-RELATED"/>
    <property type="match status" value="1"/>
</dbReference>
<dbReference type="CDD" id="cd03809">
    <property type="entry name" value="GT4_MtfB-like"/>
    <property type="match status" value="1"/>
</dbReference>
<dbReference type="Pfam" id="PF00534">
    <property type="entry name" value="Glycos_transf_1"/>
    <property type="match status" value="1"/>
</dbReference>
<accession>A0A1T5DG97</accession>
<dbReference type="SUPFAM" id="SSF53756">
    <property type="entry name" value="UDP-Glycosyltransferase/glycogen phosphorylase"/>
    <property type="match status" value="1"/>
</dbReference>
<evidence type="ECO:0000256" key="1">
    <source>
        <dbReference type="ARBA" id="ARBA00022679"/>
    </source>
</evidence>
<feature type="domain" description="Glycosyltransferase subfamily 4-like N-terminal" evidence="3">
    <location>
        <begin position="6"/>
        <end position="136"/>
    </location>
</feature>
<evidence type="ECO:0000259" key="2">
    <source>
        <dbReference type="Pfam" id="PF00534"/>
    </source>
</evidence>
<organism evidence="4 5">
    <name type="scientific">Rhizorhabdus histidinilytica</name>
    <dbReference type="NCBI Taxonomy" id="439228"/>
    <lineage>
        <taxon>Bacteria</taxon>
        <taxon>Pseudomonadati</taxon>
        <taxon>Pseudomonadota</taxon>
        <taxon>Alphaproteobacteria</taxon>
        <taxon>Sphingomonadales</taxon>
        <taxon>Sphingomonadaceae</taxon>
        <taxon>Rhizorhabdus</taxon>
    </lineage>
</organism>
<proteinExistence type="predicted"/>
<feature type="domain" description="Glycosyl transferase family 1" evidence="2">
    <location>
        <begin position="157"/>
        <end position="311"/>
    </location>
</feature>
<dbReference type="GO" id="GO:0016757">
    <property type="term" value="F:glycosyltransferase activity"/>
    <property type="evidence" value="ECO:0007669"/>
    <property type="project" value="InterPro"/>
</dbReference>
<dbReference type="Proteomes" id="UP000189818">
    <property type="component" value="Unassembled WGS sequence"/>
</dbReference>
<dbReference type="InterPro" id="IPR001296">
    <property type="entry name" value="Glyco_trans_1"/>
</dbReference>
<dbReference type="InterPro" id="IPR028098">
    <property type="entry name" value="Glyco_trans_4-like_N"/>
</dbReference>
<dbReference type="AlphaFoldDB" id="A0A1T5DG97"/>
<evidence type="ECO:0000313" key="5">
    <source>
        <dbReference type="Proteomes" id="UP000189818"/>
    </source>
</evidence>
<keyword evidence="1 4" id="KW-0808">Transferase</keyword>
<protein>
    <submittedName>
        <fullName evidence="4">Glycosyltransferase involved in cell wall bisynthesis</fullName>
    </submittedName>
</protein>
<sequence>MFTLIVSKDYDLPPDVQALDNVRAIRLPFKSTDKLLRRLFFAALPLAALAIPKFDMIDDLSQPPTLLRSTRRLLTVHDIRRLDISSSRISYYAYKLSLWFCRALGYRVITVSEAMAGQLSRHYPASRIEVIQNSVPAAFLEHFSSVESIASDVCAAPYILAVGHFETRKNYARLVQAFAVLANDRPDLQLIIVGKDNGAEASIHKLVVQLGLGARVHLHSNISDAHLFDLYRSATALTFPSLYEGFGIPLLEAMAMSCPLIISDIDVFREIAGEAALYFDPQDVEAMCSAMDSLLASEELRSELTEKGRKRLGKFRPGELAAKLGALYSEQRLIG</sequence>
<dbReference type="PANTHER" id="PTHR46401:SF2">
    <property type="entry name" value="GLYCOSYLTRANSFERASE WBBK-RELATED"/>
    <property type="match status" value="1"/>
</dbReference>
<evidence type="ECO:0000259" key="3">
    <source>
        <dbReference type="Pfam" id="PF13439"/>
    </source>
</evidence>
<dbReference type="STRING" id="439228.SAMN06295920_105155"/>
<keyword evidence="5" id="KW-1185">Reference proteome</keyword>
<dbReference type="Gene3D" id="3.40.50.2000">
    <property type="entry name" value="Glycogen Phosphorylase B"/>
    <property type="match status" value="2"/>
</dbReference>
<name>A0A1T5DG97_9SPHN</name>